<dbReference type="Proteomes" id="UP000294678">
    <property type="component" value="Unassembled WGS sequence"/>
</dbReference>
<gene>
    <name evidence="1" type="ORF">EV215_1671</name>
</gene>
<accession>A0AA46I586</accession>
<reference evidence="1 2" key="1">
    <citation type="submission" date="2019-03" db="EMBL/GenBank/DDBJ databases">
        <title>Genomic Encyclopedia of Type Strains, Phase IV (KMG-IV): sequencing the most valuable type-strain genomes for metagenomic binning, comparative biology and taxonomic classification.</title>
        <authorList>
            <person name="Goeker M."/>
        </authorList>
    </citation>
    <scope>NUCLEOTIDE SEQUENCE [LARGE SCALE GENOMIC DNA]</scope>
    <source>
        <strain evidence="1 2">DSM 100055</strain>
    </source>
</reference>
<keyword evidence="2" id="KW-1185">Reference proteome</keyword>
<evidence type="ECO:0000313" key="2">
    <source>
        <dbReference type="Proteomes" id="UP000294678"/>
    </source>
</evidence>
<dbReference type="EMBL" id="SOBG01000007">
    <property type="protein sequence ID" value="TDT68604.1"/>
    <property type="molecule type" value="Genomic_DNA"/>
</dbReference>
<sequence length="152" mass="17877">MKTLKIIILSILILFISCSNSSINKKIKKNKIEVVFNWDEKIYKVKLNNKNIIKNKVYYLKPDKYTISWIQTKINTELKISNKSEDTGTSFGVSFIINSKQLELIEDSYIDIVSSAKENASLKIYNKNIIKKDKEFDMLEYKEKEIKIIKRE</sequence>
<protein>
    <recommendedName>
        <fullName evidence="3">Lipoprotein</fullName>
    </recommendedName>
</protein>
<proteinExistence type="predicted"/>
<evidence type="ECO:0000313" key="1">
    <source>
        <dbReference type="EMBL" id="TDT68604.1"/>
    </source>
</evidence>
<evidence type="ECO:0008006" key="3">
    <source>
        <dbReference type="Google" id="ProtNLM"/>
    </source>
</evidence>
<name>A0AA46I586_9FUSO</name>
<dbReference type="AlphaFoldDB" id="A0AA46I586"/>
<comment type="caution">
    <text evidence="1">The sequence shown here is derived from an EMBL/GenBank/DDBJ whole genome shotgun (WGS) entry which is preliminary data.</text>
</comment>
<dbReference type="PROSITE" id="PS51257">
    <property type="entry name" value="PROKAR_LIPOPROTEIN"/>
    <property type="match status" value="1"/>
</dbReference>
<organism evidence="1 2">
    <name type="scientific">Hypnocyclicus thermotrophus</name>
    <dbReference type="NCBI Taxonomy" id="1627895"/>
    <lineage>
        <taxon>Bacteria</taxon>
        <taxon>Fusobacteriati</taxon>
        <taxon>Fusobacteriota</taxon>
        <taxon>Fusobacteriia</taxon>
        <taxon>Fusobacteriales</taxon>
        <taxon>Fusobacteriaceae</taxon>
        <taxon>Hypnocyclicus</taxon>
    </lineage>
</organism>
<dbReference type="RefSeq" id="WP_134113538.1">
    <property type="nucleotide sequence ID" value="NZ_SOBG01000007.1"/>
</dbReference>